<dbReference type="SUPFAM" id="SSF46458">
    <property type="entry name" value="Globin-like"/>
    <property type="match status" value="1"/>
</dbReference>
<evidence type="ECO:0000313" key="6">
    <source>
        <dbReference type="EMBL" id="NOJ26086.1"/>
    </source>
</evidence>
<proteinExistence type="predicted"/>
<dbReference type="Pfam" id="PF00990">
    <property type="entry name" value="GGDEF"/>
    <property type="match status" value="1"/>
</dbReference>
<dbReference type="InterPro" id="IPR050469">
    <property type="entry name" value="Diguanylate_Cyclase"/>
</dbReference>
<dbReference type="PROSITE" id="PS50887">
    <property type="entry name" value="GGDEF"/>
    <property type="match status" value="1"/>
</dbReference>
<organism evidence="6 7">
    <name type="scientific">Vibrio coralliilyticus</name>
    <dbReference type="NCBI Taxonomy" id="190893"/>
    <lineage>
        <taxon>Bacteria</taxon>
        <taxon>Pseudomonadati</taxon>
        <taxon>Pseudomonadota</taxon>
        <taxon>Gammaproteobacteria</taxon>
        <taxon>Vibrionales</taxon>
        <taxon>Vibrionaceae</taxon>
        <taxon>Vibrio</taxon>
    </lineage>
</organism>
<dbReference type="NCBIfam" id="TIGR00254">
    <property type="entry name" value="GGDEF"/>
    <property type="match status" value="1"/>
</dbReference>
<dbReference type="GO" id="GO:0020037">
    <property type="term" value="F:heme binding"/>
    <property type="evidence" value="ECO:0007669"/>
    <property type="project" value="InterPro"/>
</dbReference>
<dbReference type="InterPro" id="IPR043128">
    <property type="entry name" value="Rev_trsase/Diguanyl_cyclase"/>
</dbReference>
<dbReference type="Proteomes" id="UP000576645">
    <property type="component" value="Unassembled WGS sequence"/>
</dbReference>
<dbReference type="Pfam" id="PF11563">
    <property type="entry name" value="Protoglobin"/>
    <property type="match status" value="1"/>
</dbReference>
<evidence type="ECO:0000256" key="2">
    <source>
        <dbReference type="ARBA" id="ARBA00015125"/>
    </source>
</evidence>
<gene>
    <name evidence="6" type="ORF">F0238_25565</name>
</gene>
<name>A0AAP6ZQ06_9VIBR</name>
<dbReference type="Gene3D" id="1.10.490.10">
    <property type="entry name" value="Globins"/>
    <property type="match status" value="1"/>
</dbReference>
<dbReference type="PANTHER" id="PTHR45138">
    <property type="entry name" value="REGULATORY COMPONENTS OF SENSORY TRANSDUCTION SYSTEM"/>
    <property type="match status" value="1"/>
</dbReference>
<sequence>MKITNKSLVEQQKISETSLKQRLSLFRLTQSDLNEIRSLNTIISRELDGLVDTFYYHQTKIPEVESLIGDAGTLQRLMKAQRKYVMDLFVKEINLDYVEHRLRIGLVHKRIGVDPQLYISAVNYLKETIFETICRNIEDKQNADRLCTIVNRLMDFDVSYVFDTYIRSMMHEIEFEKNKYFDYVDDLEILVAKRTQSLEDMVRLDPLTNLYNKRAFVELVEPVFLEVKSRNEPLTIVYIDIDDFKHFNDVNGHEDGDSVLVAVADSIRGISRNVDLCFRVGGDEFAVVMPSCSEKDAHFNYAPRLWKQLHSIRNDISLSIGVCQTGPNEYISIDSALSKADKNMYLDKRKDKTSADTKLVSVNANKSANE</sequence>
<dbReference type="SUPFAM" id="SSF55073">
    <property type="entry name" value="Nucleotide cyclase"/>
    <property type="match status" value="1"/>
</dbReference>
<dbReference type="GO" id="GO:0052621">
    <property type="term" value="F:diguanylate cyclase activity"/>
    <property type="evidence" value="ECO:0007669"/>
    <property type="project" value="UniProtKB-EC"/>
</dbReference>
<comment type="caution">
    <text evidence="6">The sequence shown here is derived from an EMBL/GenBank/DDBJ whole genome shotgun (WGS) entry which is preliminary data.</text>
</comment>
<dbReference type="CDD" id="cd14758">
    <property type="entry name" value="GS_GGDEF_1"/>
    <property type="match status" value="1"/>
</dbReference>
<dbReference type="RefSeq" id="WP_171354204.1">
    <property type="nucleotide sequence ID" value="NZ_VTXP01000025.1"/>
</dbReference>
<evidence type="ECO:0000256" key="3">
    <source>
        <dbReference type="ARBA" id="ARBA00029839"/>
    </source>
</evidence>
<evidence type="ECO:0000313" key="7">
    <source>
        <dbReference type="Proteomes" id="UP000576645"/>
    </source>
</evidence>
<dbReference type="PANTHER" id="PTHR45138:SF9">
    <property type="entry name" value="DIGUANYLATE CYCLASE DGCM-RELATED"/>
    <property type="match status" value="1"/>
</dbReference>
<dbReference type="InterPro" id="IPR044398">
    <property type="entry name" value="Globin-sensor_dom"/>
</dbReference>
<dbReference type="CDD" id="cd01949">
    <property type="entry name" value="GGDEF"/>
    <property type="match status" value="1"/>
</dbReference>
<dbReference type="InterPro" id="IPR000160">
    <property type="entry name" value="GGDEF_dom"/>
</dbReference>
<dbReference type="GO" id="GO:0019825">
    <property type="term" value="F:oxygen binding"/>
    <property type="evidence" value="ECO:0007669"/>
    <property type="project" value="InterPro"/>
</dbReference>
<evidence type="ECO:0000259" key="5">
    <source>
        <dbReference type="PROSITE" id="PS50887"/>
    </source>
</evidence>
<dbReference type="InterPro" id="IPR012292">
    <property type="entry name" value="Globin/Proto"/>
</dbReference>
<dbReference type="InterPro" id="IPR009050">
    <property type="entry name" value="Globin-like_sf"/>
</dbReference>
<reference evidence="6 7" key="1">
    <citation type="submission" date="2019-09" db="EMBL/GenBank/DDBJ databases">
        <title>Draft genome sequencing and comparative genomics of hatchery-associated Vibrios.</title>
        <authorList>
            <person name="Kehlet-Delgado H."/>
            <person name="Mueller R.S."/>
        </authorList>
    </citation>
    <scope>NUCLEOTIDE SEQUENCE [LARGE SCALE GENOMIC DNA]</scope>
    <source>
        <strain evidence="6 7">09-121-3</strain>
    </source>
</reference>
<evidence type="ECO:0000256" key="4">
    <source>
        <dbReference type="ARBA" id="ARBA00034247"/>
    </source>
</evidence>
<dbReference type="EMBL" id="VTXP01000025">
    <property type="protein sequence ID" value="NOJ26086.1"/>
    <property type="molecule type" value="Genomic_DNA"/>
</dbReference>
<dbReference type="InterPro" id="IPR029787">
    <property type="entry name" value="Nucleotide_cyclase"/>
</dbReference>
<accession>A0AAP6ZQ06</accession>
<protein>
    <recommendedName>
        <fullName evidence="2">Diguanylate cyclase DosC</fullName>
        <ecNumber evidence="1">2.7.7.65</ecNumber>
    </recommendedName>
    <alternativeName>
        <fullName evidence="3">Direct oxygen-sensing cyclase</fullName>
    </alternativeName>
</protein>
<dbReference type="Gene3D" id="3.30.70.270">
    <property type="match status" value="1"/>
</dbReference>
<evidence type="ECO:0000256" key="1">
    <source>
        <dbReference type="ARBA" id="ARBA00012528"/>
    </source>
</evidence>
<comment type="catalytic activity">
    <reaction evidence="4">
        <text>2 GTP = 3',3'-c-di-GMP + 2 diphosphate</text>
        <dbReference type="Rhea" id="RHEA:24898"/>
        <dbReference type="ChEBI" id="CHEBI:33019"/>
        <dbReference type="ChEBI" id="CHEBI:37565"/>
        <dbReference type="ChEBI" id="CHEBI:58805"/>
        <dbReference type="EC" id="2.7.7.65"/>
    </reaction>
</comment>
<feature type="domain" description="GGDEF" evidence="5">
    <location>
        <begin position="232"/>
        <end position="364"/>
    </location>
</feature>
<dbReference type="SMART" id="SM00267">
    <property type="entry name" value="GGDEF"/>
    <property type="match status" value="1"/>
</dbReference>
<dbReference type="AlphaFoldDB" id="A0AAP6ZQ06"/>
<dbReference type="EC" id="2.7.7.65" evidence="1"/>